<protein>
    <recommendedName>
        <fullName evidence="8">Cytidylate kinase</fullName>
        <shortName evidence="8">CK</shortName>
        <ecNumber evidence="8">2.7.4.25</ecNumber>
    </recommendedName>
    <alternativeName>
        <fullName evidence="8">Cytidine monophosphate kinase</fullName>
        <shortName evidence="8">CMP kinase</shortName>
    </alternativeName>
</protein>
<dbReference type="NCBIfam" id="TIGR00017">
    <property type="entry name" value="cmk"/>
    <property type="match status" value="1"/>
</dbReference>
<dbReference type="GO" id="GO:0005829">
    <property type="term" value="C:cytosol"/>
    <property type="evidence" value="ECO:0007669"/>
    <property type="project" value="TreeGrafter"/>
</dbReference>
<evidence type="ECO:0000256" key="2">
    <source>
        <dbReference type="ARBA" id="ARBA00022679"/>
    </source>
</evidence>
<name>A0A2J6NMG3_9LACO</name>
<dbReference type="EMBL" id="PNFV01000005">
    <property type="protein sequence ID" value="PMB82515.1"/>
    <property type="molecule type" value="Genomic_DNA"/>
</dbReference>
<dbReference type="GO" id="GO:0036430">
    <property type="term" value="F:CMP kinase activity"/>
    <property type="evidence" value="ECO:0007669"/>
    <property type="project" value="RHEA"/>
</dbReference>
<dbReference type="GO" id="GO:0006220">
    <property type="term" value="P:pyrimidine nucleotide metabolic process"/>
    <property type="evidence" value="ECO:0007669"/>
    <property type="project" value="UniProtKB-UniRule"/>
</dbReference>
<feature type="binding site" evidence="8">
    <location>
        <begin position="11"/>
        <end position="19"/>
    </location>
    <ligand>
        <name>ATP</name>
        <dbReference type="ChEBI" id="CHEBI:30616"/>
    </ligand>
</feature>
<dbReference type="Proteomes" id="UP000239920">
    <property type="component" value="Unassembled WGS sequence"/>
</dbReference>
<evidence type="ECO:0000313" key="10">
    <source>
        <dbReference type="EMBL" id="PMB82515.1"/>
    </source>
</evidence>
<dbReference type="CDD" id="cd02020">
    <property type="entry name" value="CMPK"/>
    <property type="match status" value="1"/>
</dbReference>
<evidence type="ECO:0000256" key="3">
    <source>
        <dbReference type="ARBA" id="ARBA00022741"/>
    </source>
</evidence>
<dbReference type="GO" id="GO:0015949">
    <property type="term" value="P:nucleobase-containing small molecule interconversion"/>
    <property type="evidence" value="ECO:0007669"/>
    <property type="project" value="TreeGrafter"/>
</dbReference>
<evidence type="ECO:0000259" key="9">
    <source>
        <dbReference type="Pfam" id="PF02224"/>
    </source>
</evidence>
<evidence type="ECO:0000256" key="8">
    <source>
        <dbReference type="HAMAP-Rule" id="MF_00238"/>
    </source>
</evidence>
<feature type="domain" description="Cytidylate kinase" evidence="9">
    <location>
        <begin position="7"/>
        <end position="221"/>
    </location>
</feature>
<keyword evidence="4 8" id="KW-0418">Kinase</keyword>
<dbReference type="InterPro" id="IPR003136">
    <property type="entry name" value="Cytidylate_kin"/>
</dbReference>
<keyword evidence="8" id="KW-0963">Cytoplasm</keyword>
<dbReference type="Pfam" id="PF02224">
    <property type="entry name" value="Cytidylate_kin"/>
    <property type="match status" value="1"/>
</dbReference>
<sequence length="228" mass="24924">MTKGIQVAIDGPASAGKSTVAKLVAKRFNYVYCDTGAMYRVVTLAALRHGLAMDDTDQIIRLAQQIKIGFKPGEPEQRVFLDGDEVTQDIRQGEIDSNVSAVAAIPAVRTEMTRQQREIAAAGGIVMDGRDIGTTVLPNAPVKIFMVATAHERARRRYVENQAKGIATASLADLQKEIELRDKKDSTRAVSPLTQAPDAVRLDTTNLTIDQVVDEISKIIKKTQEQLH</sequence>
<evidence type="ECO:0000256" key="1">
    <source>
        <dbReference type="ARBA" id="ARBA00009427"/>
    </source>
</evidence>
<comment type="catalytic activity">
    <reaction evidence="6 8">
        <text>dCMP + ATP = dCDP + ADP</text>
        <dbReference type="Rhea" id="RHEA:25094"/>
        <dbReference type="ChEBI" id="CHEBI:30616"/>
        <dbReference type="ChEBI" id="CHEBI:57566"/>
        <dbReference type="ChEBI" id="CHEBI:58593"/>
        <dbReference type="ChEBI" id="CHEBI:456216"/>
        <dbReference type="EC" id="2.7.4.25"/>
    </reaction>
</comment>
<dbReference type="RefSeq" id="WP_104688763.1">
    <property type="nucleotide sequence ID" value="NZ_JBKTHY010000002.1"/>
</dbReference>
<dbReference type="Gene3D" id="3.40.50.300">
    <property type="entry name" value="P-loop containing nucleotide triphosphate hydrolases"/>
    <property type="match status" value="1"/>
</dbReference>
<gene>
    <name evidence="8" type="primary">cmk</name>
    <name evidence="10" type="ORF">CK797_05540</name>
</gene>
<dbReference type="HAMAP" id="MF_00238">
    <property type="entry name" value="Cytidyl_kinase_type1"/>
    <property type="match status" value="1"/>
</dbReference>
<evidence type="ECO:0000256" key="5">
    <source>
        <dbReference type="ARBA" id="ARBA00022840"/>
    </source>
</evidence>
<keyword evidence="5 8" id="KW-0067">ATP-binding</keyword>
<evidence type="ECO:0000256" key="7">
    <source>
        <dbReference type="ARBA" id="ARBA00048478"/>
    </source>
</evidence>
<comment type="subcellular location">
    <subcellularLocation>
        <location evidence="8">Cytoplasm</location>
    </subcellularLocation>
</comment>
<evidence type="ECO:0000256" key="4">
    <source>
        <dbReference type="ARBA" id="ARBA00022777"/>
    </source>
</evidence>
<dbReference type="InterPro" id="IPR027417">
    <property type="entry name" value="P-loop_NTPase"/>
</dbReference>
<accession>A0A2J6NMG3</accession>
<dbReference type="PANTHER" id="PTHR21299:SF2">
    <property type="entry name" value="CYTIDYLATE KINASE"/>
    <property type="match status" value="1"/>
</dbReference>
<comment type="caution">
    <text evidence="10">The sequence shown here is derived from an EMBL/GenBank/DDBJ whole genome shotgun (WGS) entry which is preliminary data.</text>
</comment>
<keyword evidence="2 8" id="KW-0808">Transferase</keyword>
<dbReference type="GO" id="GO:0005524">
    <property type="term" value="F:ATP binding"/>
    <property type="evidence" value="ECO:0007669"/>
    <property type="project" value="UniProtKB-UniRule"/>
</dbReference>
<dbReference type="SUPFAM" id="SSF52540">
    <property type="entry name" value="P-loop containing nucleoside triphosphate hydrolases"/>
    <property type="match status" value="1"/>
</dbReference>
<comment type="similarity">
    <text evidence="1 8">Belongs to the cytidylate kinase family. Type 1 subfamily.</text>
</comment>
<organism evidence="10 11">
    <name type="scientific">Limosilactobacillus pontis</name>
    <dbReference type="NCBI Taxonomy" id="35787"/>
    <lineage>
        <taxon>Bacteria</taxon>
        <taxon>Bacillati</taxon>
        <taxon>Bacillota</taxon>
        <taxon>Bacilli</taxon>
        <taxon>Lactobacillales</taxon>
        <taxon>Lactobacillaceae</taxon>
        <taxon>Limosilactobacillus</taxon>
    </lineage>
</organism>
<evidence type="ECO:0000256" key="6">
    <source>
        <dbReference type="ARBA" id="ARBA00047615"/>
    </source>
</evidence>
<dbReference type="EC" id="2.7.4.25" evidence="8"/>
<reference evidence="10 11" key="1">
    <citation type="submission" date="2017-09" db="EMBL/GenBank/DDBJ databases">
        <title>Bacterial strain isolated from the female urinary microbiota.</title>
        <authorList>
            <person name="Thomas-White K."/>
            <person name="Kumar N."/>
            <person name="Forster S."/>
            <person name="Putonti C."/>
            <person name="Lawley T."/>
            <person name="Wolfe A.J."/>
        </authorList>
    </citation>
    <scope>NUCLEOTIDE SEQUENCE [LARGE SCALE GENOMIC DNA]</scope>
    <source>
        <strain evidence="10 11">UMB0683</strain>
    </source>
</reference>
<evidence type="ECO:0000313" key="11">
    <source>
        <dbReference type="Proteomes" id="UP000239920"/>
    </source>
</evidence>
<dbReference type="OrthoDB" id="9807434at2"/>
<dbReference type="PANTHER" id="PTHR21299">
    <property type="entry name" value="CYTIDYLATE KINASE/PANTOATE-BETA-ALANINE LIGASE"/>
    <property type="match status" value="1"/>
</dbReference>
<proteinExistence type="inferred from homology"/>
<keyword evidence="3 8" id="KW-0547">Nucleotide-binding</keyword>
<dbReference type="InterPro" id="IPR011994">
    <property type="entry name" value="Cytidylate_kinase_dom"/>
</dbReference>
<dbReference type="AlphaFoldDB" id="A0A2J6NMG3"/>
<comment type="catalytic activity">
    <reaction evidence="7 8">
        <text>CMP + ATP = CDP + ADP</text>
        <dbReference type="Rhea" id="RHEA:11600"/>
        <dbReference type="ChEBI" id="CHEBI:30616"/>
        <dbReference type="ChEBI" id="CHEBI:58069"/>
        <dbReference type="ChEBI" id="CHEBI:60377"/>
        <dbReference type="ChEBI" id="CHEBI:456216"/>
        <dbReference type="EC" id="2.7.4.25"/>
    </reaction>
</comment>
<dbReference type="GO" id="GO:0036431">
    <property type="term" value="F:dCMP kinase activity"/>
    <property type="evidence" value="ECO:0007669"/>
    <property type="project" value="InterPro"/>
</dbReference>